<dbReference type="Gene3D" id="3.40.710.10">
    <property type="entry name" value="DD-peptidase/beta-lactamase superfamily"/>
    <property type="match status" value="1"/>
</dbReference>
<dbReference type="InterPro" id="IPR012338">
    <property type="entry name" value="Beta-lactam/transpept-like"/>
</dbReference>
<gene>
    <name evidence="4" type="ORF">ACFQ3W_17055</name>
</gene>
<dbReference type="InterPro" id="IPR050491">
    <property type="entry name" value="AmpC-like"/>
</dbReference>
<dbReference type="PANTHER" id="PTHR46825">
    <property type="entry name" value="D-ALANYL-D-ALANINE-CARBOXYPEPTIDASE/ENDOPEPTIDASE AMPH"/>
    <property type="match status" value="1"/>
</dbReference>
<evidence type="ECO:0000313" key="5">
    <source>
        <dbReference type="Proteomes" id="UP001597262"/>
    </source>
</evidence>
<dbReference type="Proteomes" id="UP001597262">
    <property type="component" value="Unassembled WGS sequence"/>
</dbReference>
<dbReference type="GO" id="GO:0016787">
    <property type="term" value="F:hydrolase activity"/>
    <property type="evidence" value="ECO:0007669"/>
    <property type="project" value="UniProtKB-KW"/>
</dbReference>
<keyword evidence="4" id="KW-0378">Hydrolase</keyword>
<proteinExistence type="predicted"/>
<accession>A0ABW3S1I2</accession>
<comment type="subcellular location">
    <subcellularLocation>
        <location evidence="1">Membrane</location>
    </subcellularLocation>
</comment>
<reference evidence="5" key="1">
    <citation type="journal article" date="2019" name="Int. J. Syst. Evol. Microbiol.">
        <title>The Global Catalogue of Microorganisms (GCM) 10K type strain sequencing project: providing services to taxonomists for standard genome sequencing and annotation.</title>
        <authorList>
            <consortium name="The Broad Institute Genomics Platform"/>
            <consortium name="The Broad Institute Genome Sequencing Center for Infectious Disease"/>
            <person name="Wu L."/>
            <person name="Ma J."/>
        </authorList>
    </citation>
    <scope>NUCLEOTIDE SEQUENCE [LARGE SCALE GENOMIC DNA]</scope>
    <source>
        <strain evidence="5">CCUG 59189</strain>
    </source>
</reference>
<keyword evidence="2" id="KW-0472">Membrane</keyword>
<dbReference type="EMBL" id="JBHTLM010000013">
    <property type="protein sequence ID" value="MFD1178000.1"/>
    <property type="molecule type" value="Genomic_DNA"/>
</dbReference>
<evidence type="ECO:0000259" key="3">
    <source>
        <dbReference type="Pfam" id="PF00144"/>
    </source>
</evidence>
<sequence>MNLSQKVADILTEYNEQHPFSGAVLLRENENILERSYGYANRSEEIINTTHTGFGIASGCKIFTAVAVCQLVEAGILSFDSYLKDCVASSFPHFDPGITVHHLLTHTSGIPDYFDEEVMDDFEQLWETLPMYKVQSPADFLPLFQDKPMKSLPGEAFSYNNAGFILLGLIIEQVTGMTFTAYVEKNIFQRCEMLDSGYFRMDQLPKNTALGYIDEEAGWRTNLYSLPIIGGPDGGAFTTVFDMAKFWDALFGHRILSEKMTNLMLTPHSSESEQLRYGYGLWISMKSNHVFKYFVMGSDPGVTMQSSVYAGQPIQAHVIGNISRGAGILTGKIDELIYQAQLGESVYDH</sequence>
<dbReference type="EC" id="3.-.-.-" evidence="4"/>
<evidence type="ECO:0000256" key="2">
    <source>
        <dbReference type="ARBA" id="ARBA00023136"/>
    </source>
</evidence>
<dbReference type="Pfam" id="PF00144">
    <property type="entry name" value="Beta-lactamase"/>
    <property type="match status" value="1"/>
</dbReference>
<protein>
    <submittedName>
        <fullName evidence="4">Serine hydrolase domain-containing protein</fullName>
        <ecNumber evidence="4">3.-.-.-</ecNumber>
    </submittedName>
</protein>
<organism evidence="4 5">
    <name type="scientific">Paenibacillus puldeungensis</name>
    <dbReference type="NCBI Taxonomy" id="696536"/>
    <lineage>
        <taxon>Bacteria</taxon>
        <taxon>Bacillati</taxon>
        <taxon>Bacillota</taxon>
        <taxon>Bacilli</taxon>
        <taxon>Bacillales</taxon>
        <taxon>Paenibacillaceae</taxon>
        <taxon>Paenibacillus</taxon>
    </lineage>
</organism>
<name>A0ABW3S1I2_9BACL</name>
<evidence type="ECO:0000256" key="1">
    <source>
        <dbReference type="ARBA" id="ARBA00004370"/>
    </source>
</evidence>
<feature type="domain" description="Beta-lactamase-related" evidence="3">
    <location>
        <begin position="8"/>
        <end position="288"/>
    </location>
</feature>
<keyword evidence="5" id="KW-1185">Reference proteome</keyword>
<dbReference type="RefSeq" id="WP_379320446.1">
    <property type="nucleotide sequence ID" value="NZ_JBHTLM010000013.1"/>
</dbReference>
<comment type="caution">
    <text evidence="4">The sequence shown here is derived from an EMBL/GenBank/DDBJ whole genome shotgun (WGS) entry which is preliminary data.</text>
</comment>
<dbReference type="SUPFAM" id="SSF56601">
    <property type="entry name" value="beta-lactamase/transpeptidase-like"/>
    <property type="match status" value="1"/>
</dbReference>
<dbReference type="PANTHER" id="PTHR46825:SF11">
    <property type="entry name" value="PENICILLIN-BINDING PROTEIN 4"/>
    <property type="match status" value="1"/>
</dbReference>
<dbReference type="InterPro" id="IPR001466">
    <property type="entry name" value="Beta-lactam-related"/>
</dbReference>
<evidence type="ECO:0000313" key="4">
    <source>
        <dbReference type="EMBL" id="MFD1178000.1"/>
    </source>
</evidence>